<dbReference type="Proteomes" id="UP000683360">
    <property type="component" value="Unassembled WGS sequence"/>
</dbReference>
<evidence type="ECO:0000313" key="2">
    <source>
        <dbReference type="Proteomes" id="UP000683360"/>
    </source>
</evidence>
<gene>
    <name evidence="1" type="ORF">MEDL_59235</name>
</gene>
<sequence>MQLHLQTYYMFAINSFTVHDFTTLSDHCAISCSLLTSFYDNTKTQQAYLKPLSGKFLWDSEAINPYSTLIQDKNTSTKLRKFLSTKYLNCNEAVNDLNTILQETTALASAKFIKGRLKKQTNKPKRKPWFSGSCDDLYKTVKHYAFLINKFPFNGAYRKEYYSYRSKLRRKCKQEEKLYKNKICSDLSIISKVTQNPSGTCLIN</sequence>
<dbReference type="EMBL" id="CAJPWZ010002896">
    <property type="protein sequence ID" value="CAG2247316.1"/>
    <property type="molecule type" value="Genomic_DNA"/>
</dbReference>
<accession>A0A8S3UTD2</accession>
<protein>
    <submittedName>
        <fullName evidence="1">Uncharacterized protein</fullName>
    </submittedName>
</protein>
<organism evidence="1 2">
    <name type="scientific">Mytilus edulis</name>
    <name type="common">Blue mussel</name>
    <dbReference type="NCBI Taxonomy" id="6550"/>
    <lineage>
        <taxon>Eukaryota</taxon>
        <taxon>Metazoa</taxon>
        <taxon>Spiralia</taxon>
        <taxon>Lophotrochozoa</taxon>
        <taxon>Mollusca</taxon>
        <taxon>Bivalvia</taxon>
        <taxon>Autobranchia</taxon>
        <taxon>Pteriomorphia</taxon>
        <taxon>Mytilida</taxon>
        <taxon>Mytiloidea</taxon>
        <taxon>Mytilidae</taxon>
        <taxon>Mytilinae</taxon>
        <taxon>Mytilus</taxon>
    </lineage>
</organism>
<reference evidence="1" key="1">
    <citation type="submission" date="2021-03" db="EMBL/GenBank/DDBJ databases">
        <authorList>
            <person name="Bekaert M."/>
        </authorList>
    </citation>
    <scope>NUCLEOTIDE SEQUENCE</scope>
</reference>
<keyword evidence="2" id="KW-1185">Reference proteome</keyword>
<dbReference type="OrthoDB" id="8052050at2759"/>
<evidence type="ECO:0000313" key="1">
    <source>
        <dbReference type="EMBL" id="CAG2247316.1"/>
    </source>
</evidence>
<name>A0A8S3UTD2_MYTED</name>
<comment type="caution">
    <text evidence="1">The sequence shown here is derived from an EMBL/GenBank/DDBJ whole genome shotgun (WGS) entry which is preliminary data.</text>
</comment>
<proteinExistence type="predicted"/>
<dbReference type="AlphaFoldDB" id="A0A8S3UTD2"/>